<dbReference type="CDD" id="cd04586">
    <property type="entry name" value="CBS_pair_BON_assoc"/>
    <property type="match status" value="1"/>
</dbReference>
<dbReference type="KEGG" id="lfc:LFE_0712"/>
<evidence type="ECO:0000256" key="2">
    <source>
        <dbReference type="PROSITE-ProRule" id="PRU00703"/>
    </source>
</evidence>
<keyword evidence="2" id="KW-0129">CBS domain</keyword>
<dbReference type="PANTHER" id="PTHR48108:SF26">
    <property type="entry name" value="CBS DOMAIN-CONTAINING PROTEIN DDB_G0289609"/>
    <property type="match status" value="1"/>
</dbReference>
<evidence type="ECO:0000259" key="3">
    <source>
        <dbReference type="PROSITE" id="PS51371"/>
    </source>
</evidence>
<dbReference type="PROSITE" id="PS51371">
    <property type="entry name" value="CBS"/>
    <property type="match status" value="2"/>
</dbReference>
<evidence type="ECO:0000313" key="4">
    <source>
        <dbReference type="EMBL" id="BAM06427.1"/>
    </source>
</evidence>
<accession>I0IMC8</accession>
<dbReference type="eggNOG" id="COG0517">
    <property type="taxonomic scope" value="Bacteria"/>
</dbReference>
<protein>
    <submittedName>
        <fullName evidence="4">Putative CBS domain containing membrane protein</fullName>
    </submittedName>
</protein>
<dbReference type="HOGENOM" id="CLU_040681_9_0_0"/>
<dbReference type="SUPFAM" id="SSF54631">
    <property type="entry name" value="CBS-domain pair"/>
    <property type="match status" value="1"/>
</dbReference>
<reference evidence="4 5" key="1">
    <citation type="journal article" date="2012" name="J. Bacteriol.">
        <title>Complete Genome Sequence of Leptospirillum ferrooxidans Strain C2-3, Isolated from a Fresh Volcanic Ash Deposit on the Island of Miyake, Japan.</title>
        <authorList>
            <person name="Fujimura R."/>
            <person name="Sato Y."/>
            <person name="Nishizawa T."/>
            <person name="Oshima K."/>
            <person name="Kim S.-W."/>
            <person name="Hattori M."/>
            <person name="Kamijo T."/>
            <person name="Ohta H."/>
        </authorList>
    </citation>
    <scope>NUCLEOTIDE SEQUENCE [LARGE SCALE GENOMIC DNA]</scope>
    <source>
        <strain evidence="4 5">C2-3</strain>
    </source>
</reference>
<dbReference type="InterPro" id="IPR051462">
    <property type="entry name" value="CBS_domain-containing"/>
</dbReference>
<dbReference type="STRING" id="1162668.LFE_0712"/>
<keyword evidence="1" id="KW-0677">Repeat</keyword>
<dbReference type="InterPro" id="IPR000644">
    <property type="entry name" value="CBS_dom"/>
</dbReference>
<dbReference type="EMBL" id="AP012342">
    <property type="protein sequence ID" value="BAM06427.1"/>
    <property type="molecule type" value="Genomic_DNA"/>
</dbReference>
<dbReference type="PANTHER" id="PTHR48108">
    <property type="entry name" value="CBS DOMAIN-CONTAINING PROTEIN CBSX2, CHLOROPLASTIC"/>
    <property type="match status" value="1"/>
</dbReference>
<dbReference type="Gene3D" id="3.10.580.10">
    <property type="entry name" value="CBS-domain"/>
    <property type="match status" value="1"/>
</dbReference>
<proteinExistence type="predicted"/>
<dbReference type="AlphaFoldDB" id="I0IMC8"/>
<keyword evidence="5" id="KW-1185">Reference proteome</keyword>
<dbReference type="Pfam" id="PF00571">
    <property type="entry name" value="CBS"/>
    <property type="match status" value="2"/>
</dbReference>
<feature type="domain" description="CBS" evidence="3">
    <location>
        <begin position="7"/>
        <end position="64"/>
    </location>
</feature>
<reference evidence="5" key="2">
    <citation type="submission" date="2012-03" db="EMBL/GenBank/DDBJ databases">
        <title>The complete genome sequence of the pioneer microbe on fresh volcanic deposit, Leptospirillum ferrooxidans strain C2-3.</title>
        <authorList>
            <person name="Fujimura R."/>
            <person name="Sato Y."/>
            <person name="Nishizawa T."/>
            <person name="Nanba K."/>
            <person name="Oshima K."/>
            <person name="Hattori M."/>
            <person name="Kamijo T."/>
            <person name="Ohta H."/>
        </authorList>
    </citation>
    <scope>NUCLEOTIDE SEQUENCE [LARGE SCALE GENOMIC DNA]</scope>
    <source>
        <strain evidence="5">C2-3</strain>
    </source>
</reference>
<dbReference type="OrthoDB" id="9790355at2"/>
<evidence type="ECO:0000256" key="1">
    <source>
        <dbReference type="ARBA" id="ARBA00022737"/>
    </source>
</evidence>
<dbReference type="SMART" id="SM00116">
    <property type="entry name" value="CBS"/>
    <property type="match status" value="2"/>
</dbReference>
<sequence length="152" mass="16277">MVAKDLMSSSVISISPEASLRELADLLVLHRINGVVVSTAPGGFLGVVGEHDLIHHEKPLHIPTVISLFDAWLFLEPPSHLKKEIERLAATQVGDIYQHNPPVVSPEAQIADIAGIFEKTGVDILPVLEKGKLVGVIGRGDLVRAMADGEAD</sequence>
<gene>
    <name evidence="4" type="ordered locus">LFE_0712</name>
</gene>
<dbReference type="PATRIC" id="fig|1162668.3.peg.827"/>
<evidence type="ECO:0000313" key="5">
    <source>
        <dbReference type="Proteomes" id="UP000007382"/>
    </source>
</evidence>
<feature type="domain" description="CBS" evidence="3">
    <location>
        <begin position="97"/>
        <end position="152"/>
    </location>
</feature>
<organism evidence="4 5">
    <name type="scientific">Leptospirillum ferrooxidans (strain C2-3)</name>
    <dbReference type="NCBI Taxonomy" id="1162668"/>
    <lineage>
        <taxon>Bacteria</taxon>
        <taxon>Pseudomonadati</taxon>
        <taxon>Nitrospirota</taxon>
        <taxon>Nitrospiria</taxon>
        <taxon>Nitrospirales</taxon>
        <taxon>Nitrospiraceae</taxon>
        <taxon>Leptospirillum</taxon>
    </lineage>
</organism>
<dbReference type="InterPro" id="IPR046342">
    <property type="entry name" value="CBS_dom_sf"/>
</dbReference>
<dbReference type="Proteomes" id="UP000007382">
    <property type="component" value="Chromosome"/>
</dbReference>
<name>I0IMC8_LEPFC</name>